<dbReference type="RefSeq" id="XP_049130566.1">
    <property type="nucleotide sequence ID" value="XM_049274609.1"/>
</dbReference>
<evidence type="ECO:0000259" key="3">
    <source>
        <dbReference type="Pfam" id="PF18142"/>
    </source>
</evidence>
<name>A0AA37P9N7_9PEZI</name>
<feature type="compositionally biased region" description="Basic and acidic residues" evidence="1">
    <location>
        <begin position="191"/>
        <end position="206"/>
    </location>
</feature>
<evidence type="ECO:0000313" key="4">
    <source>
        <dbReference type="EMBL" id="GKT48216.1"/>
    </source>
</evidence>
<dbReference type="Pfam" id="PF18142">
    <property type="entry name" value="SLATT_fungal"/>
    <property type="match status" value="1"/>
</dbReference>
<dbReference type="PANTHER" id="PTHR38793:SF3">
    <property type="entry name" value="SMODS AND SLOG-ASSOCIATING 2TM EFFECTOR DOMAIN-CONTAINING PROTEIN"/>
    <property type="match status" value="1"/>
</dbReference>
<keyword evidence="2" id="KW-0472">Membrane</keyword>
<dbReference type="AlphaFoldDB" id="A0AA37P9N7"/>
<feature type="transmembrane region" description="Helical" evidence="2">
    <location>
        <begin position="112"/>
        <end position="131"/>
    </location>
</feature>
<sequence>MSKSLPPSPSDERSPLLPHDALTRDDPDSSTNLVLFRRAIGINTCSEPRDDCNLEAGRTTALGIYAGTIAGHRRFRTLRIVATVLVYTCHATQLVIGAVLTTMGPSAGTHRVGITVLGGVNTAVAGVLTWMKGQGVPDKLWRKEMAFRRLLDWIEETEALLMLGTIGETREEVGELIAAAFRKWHFANERGEDGSSDDYHSDESKGRKGKGLTTNWLRGW</sequence>
<dbReference type="EMBL" id="BQXU01000022">
    <property type="protein sequence ID" value="GKT48216.1"/>
    <property type="molecule type" value="Genomic_DNA"/>
</dbReference>
<feature type="domain" description="SMODS and SLOG-associating 2TM effector" evidence="3">
    <location>
        <begin position="76"/>
        <end position="182"/>
    </location>
</feature>
<dbReference type="NCBIfam" id="NF033635">
    <property type="entry name" value="SLATT_fungal"/>
    <property type="match status" value="1"/>
</dbReference>
<reference evidence="4 5" key="1">
    <citation type="submission" date="2022-03" db="EMBL/GenBank/DDBJ databases">
        <title>Genome data of Colletotrichum spp.</title>
        <authorList>
            <person name="Utami Y.D."/>
            <person name="Hiruma K."/>
        </authorList>
    </citation>
    <scope>NUCLEOTIDE SEQUENCE [LARGE SCALE GENOMIC DNA]</scope>
    <source>
        <strain evidence="4 5">MAFF 239500</strain>
    </source>
</reference>
<dbReference type="GeneID" id="73329199"/>
<dbReference type="PANTHER" id="PTHR38793">
    <property type="entry name" value="SLATT_FUNGAL DOMAIN-CONTAINING PROTEIN-RELATED"/>
    <property type="match status" value="1"/>
</dbReference>
<keyword evidence="2" id="KW-1133">Transmembrane helix</keyword>
<dbReference type="InterPro" id="IPR041622">
    <property type="entry name" value="SLATT_fungi"/>
</dbReference>
<feature type="region of interest" description="Disordered" evidence="1">
    <location>
        <begin position="1"/>
        <end position="25"/>
    </location>
</feature>
<protein>
    <recommendedName>
        <fullName evidence="3">SMODS and SLOG-associating 2TM effector domain-containing protein</fullName>
    </recommendedName>
</protein>
<evidence type="ECO:0000256" key="1">
    <source>
        <dbReference type="SAM" id="MobiDB-lite"/>
    </source>
</evidence>
<keyword evidence="2" id="KW-0812">Transmembrane</keyword>
<gene>
    <name evidence="4" type="ORF">ColSpa_08397</name>
</gene>
<evidence type="ECO:0000313" key="5">
    <source>
        <dbReference type="Proteomes" id="UP001055115"/>
    </source>
</evidence>
<accession>A0AA37P9N7</accession>
<comment type="caution">
    <text evidence="4">The sequence shown here is derived from an EMBL/GenBank/DDBJ whole genome shotgun (WGS) entry which is preliminary data.</text>
</comment>
<proteinExistence type="predicted"/>
<feature type="transmembrane region" description="Helical" evidence="2">
    <location>
        <begin position="80"/>
        <end position="100"/>
    </location>
</feature>
<dbReference type="Proteomes" id="UP001055115">
    <property type="component" value="Unassembled WGS sequence"/>
</dbReference>
<feature type="region of interest" description="Disordered" evidence="1">
    <location>
        <begin position="191"/>
        <end position="220"/>
    </location>
</feature>
<keyword evidence="5" id="KW-1185">Reference proteome</keyword>
<organism evidence="4 5">
    <name type="scientific">Colletotrichum spaethianum</name>
    <dbReference type="NCBI Taxonomy" id="700344"/>
    <lineage>
        <taxon>Eukaryota</taxon>
        <taxon>Fungi</taxon>
        <taxon>Dikarya</taxon>
        <taxon>Ascomycota</taxon>
        <taxon>Pezizomycotina</taxon>
        <taxon>Sordariomycetes</taxon>
        <taxon>Hypocreomycetidae</taxon>
        <taxon>Glomerellales</taxon>
        <taxon>Glomerellaceae</taxon>
        <taxon>Colletotrichum</taxon>
        <taxon>Colletotrichum spaethianum species complex</taxon>
    </lineage>
</organism>
<evidence type="ECO:0000256" key="2">
    <source>
        <dbReference type="SAM" id="Phobius"/>
    </source>
</evidence>